<organism evidence="2 3">
    <name type="scientific">Geovibrio thiophilus</name>
    <dbReference type="NCBI Taxonomy" id="139438"/>
    <lineage>
        <taxon>Bacteria</taxon>
        <taxon>Pseudomonadati</taxon>
        <taxon>Deferribacterota</taxon>
        <taxon>Deferribacteres</taxon>
        <taxon>Deferribacterales</taxon>
        <taxon>Geovibrionaceae</taxon>
        <taxon>Geovibrio</taxon>
    </lineage>
</organism>
<evidence type="ECO:0000313" key="2">
    <source>
        <dbReference type="EMBL" id="QAR33257.1"/>
    </source>
</evidence>
<proteinExistence type="predicted"/>
<dbReference type="Gene3D" id="3.30.420.40">
    <property type="match status" value="1"/>
</dbReference>
<dbReference type="GO" id="GO:0016740">
    <property type="term" value="F:transferase activity"/>
    <property type="evidence" value="ECO:0007669"/>
    <property type="project" value="UniProtKB-KW"/>
</dbReference>
<keyword evidence="2" id="KW-0808">Transferase</keyword>
<dbReference type="Gene3D" id="3.30.420.200">
    <property type="match status" value="1"/>
</dbReference>
<dbReference type="OrthoDB" id="9784166at2"/>
<evidence type="ECO:0000313" key="3">
    <source>
        <dbReference type="Proteomes" id="UP000287502"/>
    </source>
</evidence>
<dbReference type="InterPro" id="IPR022496">
    <property type="entry name" value="T6A_TsaB"/>
</dbReference>
<dbReference type="GO" id="GO:0002949">
    <property type="term" value="P:tRNA threonylcarbamoyladenosine modification"/>
    <property type="evidence" value="ECO:0007669"/>
    <property type="project" value="InterPro"/>
</dbReference>
<dbReference type="InterPro" id="IPR000905">
    <property type="entry name" value="Gcp-like_dom"/>
</dbReference>
<name>A0A410JYK4_9BACT</name>
<dbReference type="InterPro" id="IPR043129">
    <property type="entry name" value="ATPase_NBD"/>
</dbReference>
<dbReference type="AlphaFoldDB" id="A0A410JYK4"/>
<dbReference type="NCBIfam" id="TIGR03725">
    <property type="entry name" value="T6A_YeaZ"/>
    <property type="match status" value="1"/>
</dbReference>
<accession>A0A410JYK4</accession>
<dbReference type="Proteomes" id="UP000287502">
    <property type="component" value="Chromosome"/>
</dbReference>
<protein>
    <submittedName>
        <fullName evidence="2">tRNA (Adenosine(37)-N6)-threonylcarbamoyltransferase complex dimerization subunit type 1 TsaB</fullName>
    </submittedName>
</protein>
<keyword evidence="3" id="KW-1185">Reference proteome</keyword>
<feature type="domain" description="Gcp-like" evidence="1">
    <location>
        <begin position="36"/>
        <end position="104"/>
    </location>
</feature>
<dbReference type="SUPFAM" id="SSF53067">
    <property type="entry name" value="Actin-like ATPase domain"/>
    <property type="match status" value="1"/>
</dbReference>
<dbReference type="EMBL" id="CP035108">
    <property type="protein sequence ID" value="QAR33257.1"/>
    <property type="molecule type" value="Genomic_DNA"/>
</dbReference>
<dbReference type="RefSeq" id="WP_128466543.1">
    <property type="nucleotide sequence ID" value="NZ_CP035108.1"/>
</dbReference>
<evidence type="ECO:0000259" key="1">
    <source>
        <dbReference type="Pfam" id="PF00814"/>
    </source>
</evidence>
<reference evidence="2 3" key="1">
    <citation type="submission" date="2019-01" db="EMBL/GenBank/DDBJ databases">
        <title>Geovibrio thiophilus DSM 11263, complete genome.</title>
        <authorList>
            <person name="Spring S."/>
            <person name="Bunk B."/>
            <person name="Sproer C."/>
        </authorList>
    </citation>
    <scope>NUCLEOTIDE SEQUENCE [LARGE SCALE GENOMIC DNA]</scope>
    <source>
        <strain evidence="2 3">DSM 11263</strain>
    </source>
</reference>
<dbReference type="KEGG" id="gtl:EP073_07530"/>
<dbReference type="Pfam" id="PF00814">
    <property type="entry name" value="TsaD"/>
    <property type="match status" value="1"/>
</dbReference>
<gene>
    <name evidence="2" type="primary">tsaB</name>
    <name evidence="2" type="ORF">EP073_07530</name>
</gene>
<sequence>MNTLIVDTSGDMLFASLGTSGGAVLAETGVKMKSNINENLLKTVDFLLESSGTSLSEIENFYTITGPGSFTGIRIGVSTMLGLASSMGKKLKGISSLDAYALVCGEESVEVWAKLRLKSFVRKSYDFKNMVFSEYETVKLDDEESITHIVNREQKSSLNLTHSVKNIHFTKFGCGYEPLYFRKSEAEINFDQRRACG</sequence>